<dbReference type="CDD" id="cd00018">
    <property type="entry name" value="AP2"/>
    <property type="match status" value="2"/>
</dbReference>
<evidence type="ECO:0000259" key="7">
    <source>
        <dbReference type="PROSITE" id="PS51032"/>
    </source>
</evidence>
<dbReference type="InterPro" id="IPR036955">
    <property type="entry name" value="AP2/ERF_dom_sf"/>
</dbReference>
<keyword evidence="9" id="KW-1185">Reference proteome</keyword>
<evidence type="ECO:0000256" key="6">
    <source>
        <dbReference type="SAM" id="MobiDB-lite"/>
    </source>
</evidence>
<accession>A0AA41V5A2</accession>
<dbReference type="GO" id="GO:0003700">
    <property type="term" value="F:DNA-binding transcription factor activity"/>
    <property type="evidence" value="ECO:0007669"/>
    <property type="project" value="InterPro"/>
</dbReference>
<comment type="caution">
    <text evidence="8">The sequence shown here is derived from an EMBL/GenBank/DDBJ whole genome shotgun (WGS) entry which is preliminary data.</text>
</comment>
<dbReference type="Gene3D" id="3.30.730.10">
    <property type="entry name" value="AP2/ERF domain"/>
    <property type="match status" value="2"/>
</dbReference>
<dbReference type="Pfam" id="PF00847">
    <property type="entry name" value="AP2"/>
    <property type="match status" value="2"/>
</dbReference>
<protein>
    <recommendedName>
        <fullName evidence="7">AP2/ERF domain-containing protein</fullName>
    </recommendedName>
</protein>
<dbReference type="PANTHER" id="PTHR32467:SF90">
    <property type="entry name" value="AP2-LIKE ETHYLENE-RESPONSIVE TRANSCRIPTION FACTOR AIL1"/>
    <property type="match status" value="1"/>
</dbReference>
<comment type="subcellular location">
    <subcellularLocation>
        <location evidence="1">Nucleus</location>
    </subcellularLocation>
</comment>
<evidence type="ECO:0000313" key="8">
    <source>
        <dbReference type="EMBL" id="MCL7032537.1"/>
    </source>
</evidence>
<dbReference type="SMART" id="SM00380">
    <property type="entry name" value="AP2"/>
    <property type="match status" value="2"/>
</dbReference>
<organism evidence="8 9">
    <name type="scientific">Papaver nudicaule</name>
    <name type="common">Iceland poppy</name>
    <dbReference type="NCBI Taxonomy" id="74823"/>
    <lineage>
        <taxon>Eukaryota</taxon>
        <taxon>Viridiplantae</taxon>
        <taxon>Streptophyta</taxon>
        <taxon>Embryophyta</taxon>
        <taxon>Tracheophyta</taxon>
        <taxon>Spermatophyta</taxon>
        <taxon>Magnoliopsida</taxon>
        <taxon>Ranunculales</taxon>
        <taxon>Papaveraceae</taxon>
        <taxon>Papaveroideae</taxon>
        <taxon>Papaver</taxon>
    </lineage>
</organism>
<dbReference type="PRINTS" id="PR00367">
    <property type="entry name" value="ETHRSPELEMNT"/>
</dbReference>
<evidence type="ECO:0000256" key="5">
    <source>
        <dbReference type="ARBA" id="ARBA00023242"/>
    </source>
</evidence>
<dbReference type="InterPro" id="IPR001471">
    <property type="entry name" value="AP2/ERF_dom"/>
</dbReference>
<evidence type="ECO:0000256" key="3">
    <source>
        <dbReference type="ARBA" id="ARBA00023125"/>
    </source>
</evidence>
<dbReference type="SUPFAM" id="SSF54171">
    <property type="entry name" value="DNA-binding domain"/>
    <property type="match status" value="2"/>
</dbReference>
<dbReference type="EMBL" id="JAJJMA010124573">
    <property type="protein sequence ID" value="MCL7032537.1"/>
    <property type="molecule type" value="Genomic_DNA"/>
</dbReference>
<dbReference type="Proteomes" id="UP001177140">
    <property type="component" value="Unassembled WGS sequence"/>
</dbReference>
<reference evidence="8" key="1">
    <citation type="submission" date="2022-03" db="EMBL/GenBank/DDBJ databases">
        <title>A functionally conserved STORR gene fusion in Papaver species that diverged 16.8 million years ago.</title>
        <authorList>
            <person name="Catania T."/>
        </authorList>
    </citation>
    <scope>NUCLEOTIDE SEQUENCE</scope>
    <source>
        <strain evidence="8">S-191538</strain>
    </source>
</reference>
<evidence type="ECO:0000256" key="1">
    <source>
        <dbReference type="ARBA" id="ARBA00004123"/>
    </source>
</evidence>
<feature type="compositionally biased region" description="Gly residues" evidence="6">
    <location>
        <begin position="23"/>
        <end position="42"/>
    </location>
</feature>
<evidence type="ECO:0000256" key="4">
    <source>
        <dbReference type="ARBA" id="ARBA00023163"/>
    </source>
</evidence>
<dbReference type="GO" id="GO:0003677">
    <property type="term" value="F:DNA binding"/>
    <property type="evidence" value="ECO:0007669"/>
    <property type="project" value="UniProtKB-KW"/>
</dbReference>
<keyword evidence="2" id="KW-0805">Transcription regulation</keyword>
<dbReference type="InterPro" id="IPR016177">
    <property type="entry name" value="DNA-bd_dom_sf"/>
</dbReference>
<dbReference type="GO" id="GO:0005634">
    <property type="term" value="C:nucleus"/>
    <property type="evidence" value="ECO:0007669"/>
    <property type="project" value="UniProtKB-SubCell"/>
</dbReference>
<sequence>MSSRNWLGFSQSSIEDGFEDGVAGAGAGAGGGDQSGSNGGENGSFPSHNQHDNIFVISLLSDSSLCIVDDPFVGHFSTPSGWTYEKNTMSASTKTEYYETAGPKLEDFSGSFLNSNDQINGVYNYHQNQQQQSNNENGGNIKINISPPTSTFMGTTSTESHQQEREIDDSLTTQYLNYNFQQQYNLNSYPNTTYHQVPIENATSISGFKIWLRQTGTQFPNDNKSLILADPINTHNPKQNSSLFQSMSTVSTQASTPSSNALCVQQQQSTSCRKRDREPVLRKSLDTFCQRTSQYRGVSRHKWTGRYVAHLWDNSCRKEGQTRIGRQGRYNKEIKAAKAYDLAALKYWGPTAHINFPFNMYEKELEEMKNMNRQEYVTHLRRKSSGFSRGASMYRGVYRNTQSGRWQARIGRAAGNKDLYLGTFSTQEEATEAYDTAAIKFRGPSALTNFEISKYDVKRICASLTLIGGHLVKRPSPQNSSASVAGFIYESVVVPTLAITNGDQYDHTTGGGDYSSQFTMNSATKEEDVCTNDSQVKLDFNSTGNCRNRTAIL</sequence>
<feature type="domain" description="AP2/ERF" evidence="7">
    <location>
        <begin position="294"/>
        <end position="357"/>
    </location>
</feature>
<keyword evidence="5" id="KW-0539">Nucleus</keyword>
<dbReference type="AlphaFoldDB" id="A0AA41V5A2"/>
<feature type="region of interest" description="Disordered" evidence="6">
    <location>
        <begin position="20"/>
        <end position="47"/>
    </location>
</feature>
<evidence type="ECO:0000256" key="2">
    <source>
        <dbReference type="ARBA" id="ARBA00023015"/>
    </source>
</evidence>
<keyword evidence="4" id="KW-0804">Transcription</keyword>
<dbReference type="PROSITE" id="PS51032">
    <property type="entry name" value="AP2_ERF"/>
    <property type="match status" value="2"/>
</dbReference>
<feature type="domain" description="AP2/ERF" evidence="7">
    <location>
        <begin position="393"/>
        <end position="451"/>
    </location>
</feature>
<proteinExistence type="predicted"/>
<name>A0AA41V5A2_PAPNU</name>
<gene>
    <name evidence="8" type="ORF">MKW94_009357</name>
</gene>
<evidence type="ECO:0000313" key="9">
    <source>
        <dbReference type="Proteomes" id="UP001177140"/>
    </source>
</evidence>
<dbReference type="PANTHER" id="PTHR32467">
    <property type="entry name" value="AP2-LIKE ETHYLENE-RESPONSIVE TRANSCRIPTION FACTOR"/>
    <property type="match status" value="1"/>
</dbReference>
<keyword evidence="3" id="KW-0238">DNA-binding</keyword>